<protein>
    <submittedName>
        <fullName evidence="2">Predicted lipid carrier protein YhbT, contains SCP2 domain</fullName>
    </submittedName>
</protein>
<organism evidence="2 3">
    <name type="scientific">Magnetospirillum fulvum</name>
    <name type="common">Rhodospirillum fulvum</name>
    <dbReference type="NCBI Taxonomy" id="1082"/>
    <lineage>
        <taxon>Bacteria</taxon>
        <taxon>Pseudomonadati</taxon>
        <taxon>Pseudomonadota</taxon>
        <taxon>Alphaproteobacteria</taxon>
        <taxon>Rhodospirillales</taxon>
        <taxon>Rhodospirillaceae</taxon>
        <taxon>Magnetospirillum</taxon>
    </lineage>
</organism>
<reference evidence="3" key="1">
    <citation type="submission" date="2016-10" db="EMBL/GenBank/DDBJ databases">
        <authorList>
            <person name="Varghese N."/>
            <person name="Submissions S."/>
        </authorList>
    </citation>
    <scope>NUCLEOTIDE SEQUENCE [LARGE SCALE GENOMIC DNA]</scope>
    <source>
        <strain evidence="3">DSM 13234</strain>
    </source>
</reference>
<dbReference type="Proteomes" id="UP000182983">
    <property type="component" value="Unassembled WGS sequence"/>
</dbReference>
<dbReference type="OrthoDB" id="8479080at2"/>
<dbReference type="Pfam" id="PF02036">
    <property type="entry name" value="SCP2"/>
    <property type="match status" value="1"/>
</dbReference>
<evidence type="ECO:0000313" key="2">
    <source>
        <dbReference type="EMBL" id="SEH34220.1"/>
    </source>
</evidence>
<evidence type="ECO:0000259" key="1">
    <source>
        <dbReference type="Pfam" id="PF02036"/>
    </source>
</evidence>
<proteinExistence type="predicted"/>
<dbReference type="AlphaFoldDB" id="A0A1H6HJF3"/>
<keyword evidence="3" id="KW-1185">Reference proteome</keyword>
<dbReference type="EMBL" id="FNWO01000005">
    <property type="protein sequence ID" value="SEH34220.1"/>
    <property type="molecule type" value="Genomic_DNA"/>
</dbReference>
<sequence length="226" mass="24544">MRPGQVRANVKPVQPPFSPVLLLGMALKPVRPALLQPVFDGVLKMLRRRHPDILDRMADYASKPVCINPVDLPFVILLDPNPDDPRLTVRREIDPQEVAATIHGPLEVLLALAEGKVDGDALFFTRRLVIEGDTEVVVALRNAIDGAGIDLINDISAELGPLARPFRSCASAAVDLLGRIQDDIETLRTALIAPAVKDSNAQNARITQLEAELKTLRKAARRGGVA</sequence>
<dbReference type="Gene3D" id="3.30.1050.10">
    <property type="entry name" value="SCP2 sterol-binding domain"/>
    <property type="match status" value="1"/>
</dbReference>
<feature type="domain" description="SCP2" evidence="1">
    <location>
        <begin position="46"/>
        <end position="144"/>
    </location>
</feature>
<dbReference type="RefSeq" id="WP_074767212.1">
    <property type="nucleotide sequence ID" value="NZ_FNWO01000005.1"/>
</dbReference>
<dbReference type="SUPFAM" id="SSF55718">
    <property type="entry name" value="SCP-like"/>
    <property type="match status" value="1"/>
</dbReference>
<name>A0A1H6HJF3_MAGFU</name>
<accession>A0A1H6HJF3</accession>
<dbReference type="InterPro" id="IPR036527">
    <property type="entry name" value="SCP2_sterol-bd_dom_sf"/>
</dbReference>
<gene>
    <name evidence="2" type="ORF">SAMN04244559_01564</name>
</gene>
<evidence type="ECO:0000313" key="3">
    <source>
        <dbReference type="Proteomes" id="UP000182983"/>
    </source>
</evidence>
<dbReference type="InterPro" id="IPR003033">
    <property type="entry name" value="SCP2_sterol-bd_dom"/>
</dbReference>